<comment type="caution">
    <text evidence="2">The sequence shown here is derived from an EMBL/GenBank/DDBJ whole genome shotgun (WGS) entry which is preliminary data.</text>
</comment>
<dbReference type="Pfam" id="PF13911">
    <property type="entry name" value="AhpC-TSA_2"/>
    <property type="match status" value="1"/>
</dbReference>
<feature type="compositionally biased region" description="Pro residues" evidence="1">
    <location>
        <begin position="295"/>
        <end position="308"/>
    </location>
</feature>
<dbReference type="InterPro" id="IPR032801">
    <property type="entry name" value="PXL2A/B/C"/>
</dbReference>
<feature type="region of interest" description="Disordered" evidence="1">
    <location>
        <begin position="337"/>
        <end position="367"/>
    </location>
</feature>
<organism evidence="2 3">
    <name type="scientific">Cronartium quercuum f. sp. fusiforme G11</name>
    <dbReference type="NCBI Taxonomy" id="708437"/>
    <lineage>
        <taxon>Eukaryota</taxon>
        <taxon>Fungi</taxon>
        <taxon>Dikarya</taxon>
        <taxon>Basidiomycota</taxon>
        <taxon>Pucciniomycotina</taxon>
        <taxon>Pucciniomycetes</taxon>
        <taxon>Pucciniales</taxon>
        <taxon>Coleosporiaceae</taxon>
        <taxon>Cronartium</taxon>
    </lineage>
</organism>
<dbReference type="EMBL" id="MU167235">
    <property type="protein sequence ID" value="KAG0148605.1"/>
    <property type="molecule type" value="Genomic_DNA"/>
</dbReference>
<dbReference type="InterPro" id="IPR036249">
    <property type="entry name" value="Thioredoxin-like_sf"/>
</dbReference>
<evidence type="ECO:0000313" key="2">
    <source>
        <dbReference type="EMBL" id="KAG0148605.1"/>
    </source>
</evidence>
<dbReference type="PANTHER" id="PTHR28630">
    <property type="match status" value="1"/>
</dbReference>
<evidence type="ECO:0000256" key="1">
    <source>
        <dbReference type="SAM" id="MobiDB-lite"/>
    </source>
</evidence>
<proteinExistence type="predicted"/>
<dbReference type="AlphaFoldDB" id="A0A9P6NKB8"/>
<name>A0A9P6NKB8_9BASI</name>
<sequence>MSTKVPVQKPRRSSSQHHQYYYRPYSTCQSNTTPNNPPTSPTITSPFESHHRRPSVSESSKSVRFQSRIKQGPILEHHPPPSQASDPSLNPEQVGLEVALRSKVLNSIGQEIEFGEVLDPKFRTVVIFIRHFRCGYCQQYIRHLSELSTRDSNLMILKSRIKIVIIGQGHHEMIGPYRALYNCPFPIYSDSNPHHPLFNALGMMPKSYSRSPDLNKCSYLDRISLLELFLQTIKVCDQFFFTFVRLCCDSDFNATKMPLKYGGDLKLSGGEFVFEPVPQHRIRRKPIRGQHPSLPGHPLPPPLPPSLPSPTVSKPAKAFLQSQILINFANHVNQVDSATSSTSSSSTARSTSSTVSTSTANTSLSSSSSASYSVWSESSSEKGRERKVRYQCRFVHRMRNFRDHAALVEVFMAAGLKLK</sequence>
<keyword evidence="3" id="KW-1185">Reference proteome</keyword>
<protein>
    <submittedName>
        <fullName evidence="2">Uncharacterized protein</fullName>
    </submittedName>
</protein>
<dbReference type="OrthoDB" id="40334at2759"/>
<dbReference type="SUPFAM" id="SSF52833">
    <property type="entry name" value="Thioredoxin-like"/>
    <property type="match status" value="1"/>
</dbReference>
<evidence type="ECO:0000313" key="3">
    <source>
        <dbReference type="Proteomes" id="UP000886653"/>
    </source>
</evidence>
<dbReference type="Gene3D" id="3.40.30.10">
    <property type="entry name" value="Glutaredoxin"/>
    <property type="match status" value="1"/>
</dbReference>
<feature type="region of interest" description="Disordered" evidence="1">
    <location>
        <begin position="1"/>
        <end position="64"/>
    </location>
</feature>
<reference evidence="2" key="1">
    <citation type="submission" date="2013-11" db="EMBL/GenBank/DDBJ databases">
        <title>Genome sequence of the fusiform rust pathogen reveals effectors for host alternation and coevolution with pine.</title>
        <authorList>
            <consortium name="DOE Joint Genome Institute"/>
            <person name="Smith K."/>
            <person name="Pendleton A."/>
            <person name="Kubisiak T."/>
            <person name="Anderson C."/>
            <person name="Salamov A."/>
            <person name="Aerts A."/>
            <person name="Riley R."/>
            <person name="Clum A."/>
            <person name="Lindquist E."/>
            <person name="Ence D."/>
            <person name="Campbell M."/>
            <person name="Kronenberg Z."/>
            <person name="Feau N."/>
            <person name="Dhillon B."/>
            <person name="Hamelin R."/>
            <person name="Burleigh J."/>
            <person name="Smith J."/>
            <person name="Yandell M."/>
            <person name="Nelson C."/>
            <person name="Grigoriev I."/>
            <person name="Davis J."/>
        </authorList>
    </citation>
    <scope>NUCLEOTIDE SEQUENCE</scope>
    <source>
        <strain evidence="2">G11</strain>
    </source>
</reference>
<dbReference type="PANTHER" id="PTHR28630:SF3">
    <property type="entry name" value="PEROXIREDOXIN-LIKE 2C"/>
    <property type="match status" value="1"/>
</dbReference>
<accession>A0A9P6NKB8</accession>
<gene>
    <name evidence="2" type="ORF">CROQUDRAFT_41208</name>
</gene>
<dbReference type="Proteomes" id="UP000886653">
    <property type="component" value="Unassembled WGS sequence"/>
</dbReference>
<feature type="region of interest" description="Disordered" evidence="1">
    <location>
        <begin position="281"/>
        <end position="313"/>
    </location>
</feature>